<dbReference type="PANTHER" id="PTHR30189:SF1">
    <property type="entry name" value="LPS-ASSEMBLY PROTEIN LPTD"/>
    <property type="match status" value="1"/>
</dbReference>
<gene>
    <name evidence="2" type="ORF">FCU45_02290</name>
</gene>
<dbReference type="HAMAP" id="MF_01411">
    <property type="entry name" value="LPS_assembly_LptD"/>
    <property type="match status" value="1"/>
</dbReference>
<evidence type="ECO:0000256" key="1">
    <source>
        <dbReference type="SAM" id="SignalP"/>
    </source>
</evidence>
<comment type="caution">
    <text evidence="2">The sequence shown here is derived from an EMBL/GenBank/DDBJ whole genome shotgun (WGS) entry which is preliminary data.</text>
</comment>
<dbReference type="RefSeq" id="WP_137011860.1">
    <property type="nucleotide sequence ID" value="NZ_SZPX01000001.1"/>
</dbReference>
<protein>
    <submittedName>
        <fullName evidence="2">LPS-assembly protein LptD</fullName>
    </submittedName>
</protein>
<organism evidence="2 3">
    <name type="scientific">Sulfurimonas crateris</name>
    <dbReference type="NCBI Taxonomy" id="2574727"/>
    <lineage>
        <taxon>Bacteria</taxon>
        <taxon>Pseudomonadati</taxon>
        <taxon>Campylobacterota</taxon>
        <taxon>Epsilonproteobacteria</taxon>
        <taxon>Campylobacterales</taxon>
        <taxon>Sulfurimonadaceae</taxon>
        <taxon>Sulfurimonas</taxon>
    </lineage>
</organism>
<dbReference type="InterPro" id="IPR050218">
    <property type="entry name" value="LptD"/>
</dbReference>
<name>A0A4U2ZDC0_9BACT</name>
<evidence type="ECO:0000313" key="3">
    <source>
        <dbReference type="Proteomes" id="UP000309561"/>
    </source>
</evidence>
<reference evidence="2 3" key="1">
    <citation type="submission" date="2019-04" db="EMBL/GenBank/DDBJ databases">
        <title>Sulfurimonas crateris sp. nov. a facultative anaerobic sulfur-oxidizing chemolithautotrophic bacterium isolated from a terrestrial mud vulcano.</title>
        <authorList>
            <person name="Ratnikova N.M."/>
            <person name="Slobodkin A.I."/>
            <person name="Merkel A.Y."/>
            <person name="Novikov A."/>
            <person name="Bonch-Osmolovskaya E.A."/>
            <person name="Slobodkina G.B."/>
        </authorList>
    </citation>
    <scope>NUCLEOTIDE SEQUENCE [LARGE SCALE GENOMIC DNA]</scope>
    <source>
        <strain evidence="2 3">SN118</strain>
    </source>
</reference>
<dbReference type="Proteomes" id="UP000309561">
    <property type="component" value="Unassembled WGS sequence"/>
</dbReference>
<dbReference type="PANTHER" id="PTHR30189">
    <property type="entry name" value="LPS-ASSEMBLY PROTEIN"/>
    <property type="match status" value="1"/>
</dbReference>
<dbReference type="InterPro" id="IPR020889">
    <property type="entry name" value="LipoPS_assembly_LptD"/>
</dbReference>
<dbReference type="GO" id="GO:0043165">
    <property type="term" value="P:Gram-negative-bacterium-type cell outer membrane assembly"/>
    <property type="evidence" value="ECO:0007669"/>
    <property type="project" value="InterPro"/>
</dbReference>
<dbReference type="GO" id="GO:0009279">
    <property type="term" value="C:cell outer membrane"/>
    <property type="evidence" value="ECO:0007669"/>
    <property type="project" value="InterPro"/>
</dbReference>
<dbReference type="EMBL" id="SZPX01000001">
    <property type="protein sequence ID" value="TKI71231.1"/>
    <property type="molecule type" value="Genomic_DNA"/>
</dbReference>
<dbReference type="Gene3D" id="2.60.450.10">
    <property type="entry name" value="Lipopolysaccharide (LPS) transport protein A like domain"/>
    <property type="match status" value="1"/>
</dbReference>
<keyword evidence="1" id="KW-0732">Signal</keyword>
<feature type="chain" id="PRO_5039927181" evidence="1">
    <location>
        <begin position="18"/>
        <end position="729"/>
    </location>
</feature>
<evidence type="ECO:0000313" key="2">
    <source>
        <dbReference type="EMBL" id="TKI71231.1"/>
    </source>
</evidence>
<sequence length="729" mass="85039">MLKLLLLLTIIAACVVADDKVEVYATSMDTKDNIVTADGEVVVIYQDYQLSAKKAIYDRNNGELELFGNIRANQGDNVKLLGEYAKLNISNKERTFKPFYMLEQTSDVWISGDGSYAKDTEVDIDTGVMSGCDPNNPIWKMEFTSSDYNTDTMWLNLYNARIYIYDIPVFYTPYFGYSLDTTRRTGLLPPMVGISSKEGFYYEQALYIAESNWWDLELKPQIRTNRGSGLYTTFRFVDSKISKGNLTAGYFKEKEDYYLENKLANKKHYGFNFLYENSDVINEWFGTSFKGQSGLYADIVNMNDVEYINLSTNDTTKNATTTQLLSRINLFYNTDDDYIATYFKHYKDLTIDSNEKTLQNLPAVHYHSYLDTLLDDHFLYSFDIMSNNYYRSLGKSATQTDINIPLTLQTHLFDELLSLSYDSNLYAQHTLFTGDEDSANPSVYEYENGIFARNYHVFSASTQLTKAYEESTHVIDFGAKYQREGSKTESGYYEDYKDYATYCSLPVNQLDPVCEFYNISDIEENMQLYFSHYLYDYDGRQIFYHRLSQNYSYEDIGGGAGELENELDYQITDSVNFYNNMFYNYDESAFSKNFNKISYNGESLNIGLSHMYRDTFLPQTATYSPKTSYMTSTVEYKYDKHYSYHFRLDYDLERSEKKSFEVGFLYQKRCWDFGLTYLENNRPILNINGESDSVYDRFIYLTIRLKPIMKNEGRRSGFVYRLPDKSETN</sequence>
<keyword evidence="3" id="KW-1185">Reference proteome</keyword>
<dbReference type="OrthoDB" id="9760225at2"/>
<accession>A0A4U2ZDC0</accession>
<feature type="signal peptide" evidence="1">
    <location>
        <begin position="1"/>
        <end position="17"/>
    </location>
</feature>
<proteinExistence type="inferred from homology"/>
<dbReference type="AlphaFoldDB" id="A0A4U2ZDC0"/>
<dbReference type="GO" id="GO:0015920">
    <property type="term" value="P:lipopolysaccharide transport"/>
    <property type="evidence" value="ECO:0007669"/>
    <property type="project" value="InterPro"/>
</dbReference>
<dbReference type="GO" id="GO:1990351">
    <property type="term" value="C:transporter complex"/>
    <property type="evidence" value="ECO:0007669"/>
    <property type="project" value="TreeGrafter"/>
</dbReference>